<dbReference type="Pfam" id="PF02775">
    <property type="entry name" value="TPP_enzyme_C"/>
    <property type="match status" value="1"/>
</dbReference>
<evidence type="ECO:0000256" key="8">
    <source>
        <dbReference type="ARBA" id="ARBA00044454"/>
    </source>
</evidence>
<dbReference type="InterPro" id="IPR012001">
    <property type="entry name" value="Thiamin_PyroP_enz_TPP-bd_dom"/>
</dbReference>
<dbReference type="EMBL" id="NEVH01016943">
    <property type="protein sequence ID" value="PNF25061.1"/>
    <property type="molecule type" value="Genomic_DNA"/>
</dbReference>
<dbReference type="Gene3D" id="3.40.50.1220">
    <property type="entry name" value="TPP-binding domain"/>
    <property type="match status" value="1"/>
</dbReference>
<comment type="catalytic activity">
    <reaction evidence="10">
        <text>2-hydroxyoctadecanoyl-CoA = heptadecanal + formyl-CoA</text>
        <dbReference type="Rhea" id="RHEA:55196"/>
        <dbReference type="ChEBI" id="CHEBI:57376"/>
        <dbReference type="ChEBI" id="CHEBI:74116"/>
        <dbReference type="ChEBI" id="CHEBI:138631"/>
    </reaction>
    <physiologicalReaction direction="left-to-right" evidence="10">
        <dbReference type="Rhea" id="RHEA:55197"/>
    </physiologicalReaction>
</comment>
<dbReference type="STRING" id="105785.A0A2J7Q906"/>
<dbReference type="PANTHER" id="PTHR43710:SF2">
    <property type="entry name" value="2-HYDROXYACYL-COA LYASE 1"/>
    <property type="match status" value="1"/>
</dbReference>
<evidence type="ECO:0000256" key="5">
    <source>
        <dbReference type="ARBA" id="ARBA00023052"/>
    </source>
</evidence>
<dbReference type="CDD" id="cd02004">
    <property type="entry name" value="TPP_BZL_OCoD_HPCL"/>
    <property type="match status" value="1"/>
</dbReference>
<dbReference type="InterPro" id="IPR012000">
    <property type="entry name" value="Thiamin_PyroP_enz_cen_dom"/>
</dbReference>
<keyword evidence="6 15" id="KW-0456">Lyase</keyword>
<name>A0A2J7Q906_9NEOP</name>
<comment type="similarity">
    <text evidence="2 11">Belongs to the TPP enzyme family.</text>
</comment>
<evidence type="ECO:0000256" key="4">
    <source>
        <dbReference type="ARBA" id="ARBA00022842"/>
    </source>
</evidence>
<dbReference type="GO" id="GO:0005777">
    <property type="term" value="C:peroxisome"/>
    <property type="evidence" value="ECO:0007669"/>
    <property type="project" value="TreeGrafter"/>
</dbReference>
<evidence type="ECO:0000259" key="13">
    <source>
        <dbReference type="Pfam" id="PF02775"/>
    </source>
</evidence>
<dbReference type="PANTHER" id="PTHR43710">
    <property type="entry name" value="2-HYDROXYACYL-COA LYASE"/>
    <property type="match status" value="1"/>
</dbReference>
<dbReference type="EC" id="4.1.2.63" evidence="9"/>
<dbReference type="SUPFAM" id="SSF52518">
    <property type="entry name" value="Thiamin diphosphate-binding fold (THDP-binding)"/>
    <property type="match status" value="2"/>
</dbReference>
<dbReference type="InterPro" id="IPR045025">
    <property type="entry name" value="HACL1-like"/>
</dbReference>
<dbReference type="Proteomes" id="UP000235965">
    <property type="component" value="Unassembled WGS sequence"/>
</dbReference>
<comment type="catalytic activity">
    <reaction evidence="7">
        <text>a 2-hydroxy-3-methyl fatty acyl-CoA = a 2-methyl-branched fatty aldehyde + formyl-CoA</text>
        <dbReference type="Rhea" id="RHEA:25375"/>
        <dbReference type="ChEBI" id="CHEBI:49188"/>
        <dbReference type="ChEBI" id="CHEBI:57376"/>
        <dbReference type="ChEBI" id="CHEBI:58783"/>
        <dbReference type="EC" id="4.1.2.63"/>
    </reaction>
    <physiologicalReaction direction="left-to-right" evidence="7">
        <dbReference type="Rhea" id="RHEA:25376"/>
    </physiologicalReaction>
</comment>
<dbReference type="GO" id="GO:0001561">
    <property type="term" value="P:fatty acid alpha-oxidation"/>
    <property type="evidence" value="ECO:0007669"/>
    <property type="project" value="TreeGrafter"/>
</dbReference>
<dbReference type="FunFam" id="3.40.50.970:FF:000027">
    <property type="entry name" value="2-hydroxyacyl-CoA lyase 1"/>
    <property type="match status" value="1"/>
</dbReference>
<evidence type="ECO:0000256" key="2">
    <source>
        <dbReference type="ARBA" id="ARBA00007812"/>
    </source>
</evidence>
<evidence type="ECO:0000256" key="1">
    <source>
        <dbReference type="ARBA" id="ARBA00001964"/>
    </source>
</evidence>
<evidence type="ECO:0000256" key="10">
    <source>
        <dbReference type="ARBA" id="ARBA00048738"/>
    </source>
</evidence>
<dbReference type="FunFam" id="3.40.50.1220:FF:000006">
    <property type="entry name" value="2-hydroxyacyl-CoA lyase 1"/>
    <property type="match status" value="1"/>
</dbReference>
<reference evidence="15 16" key="1">
    <citation type="submission" date="2017-12" db="EMBL/GenBank/DDBJ databases">
        <title>Hemimetabolous genomes reveal molecular basis of termite eusociality.</title>
        <authorList>
            <person name="Harrison M.C."/>
            <person name="Jongepier E."/>
            <person name="Robertson H.M."/>
            <person name="Arning N."/>
            <person name="Bitard-Feildel T."/>
            <person name="Chao H."/>
            <person name="Childers C.P."/>
            <person name="Dinh H."/>
            <person name="Doddapaneni H."/>
            <person name="Dugan S."/>
            <person name="Gowin J."/>
            <person name="Greiner C."/>
            <person name="Han Y."/>
            <person name="Hu H."/>
            <person name="Hughes D.S.T."/>
            <person name="Huylmans A.-K."/>
            <person name="Kemena C."/>
            <person name="Kremer L.P.M."/>
            <person name="Lee S.L."/>
            <person name="Lopez-Ezquerra A."/>
            <person name="Mallet L."/>
            <person name="Monroy-Kuhn J.M."/>
            <person name="Moser A."/>
            <person name="Murali S.C."/>
            <person name="Muzny D.M."/>
            <person name="Otani S."/>
            <person name="Piulachs M.-D."/>
            <person name="Poelchau M."/>
            <person name="Qu J."/>
            <person name="Schaub F."/>
            <person name="Wada-Katsumata A."/>
            <person name="Worley K.C."/>
            <person name="Xie Q."/>
            <person name="Ylla G."/>
            <person name="Poulsen M."/>
            <person name="Gibbs R.A."/>
            <person name="Schal C."/>
            <person name="Richards S."/>
            <person name="Belles X."/>
            <person name="Korb J."/>
            <person name="Bornberg-Bauer E."/>
        </authorList>
    </citation>
    <scope>NUCLEOTIDE SEQUENCE [LARGE SCALE GENOMIC DNA]</scope>
    <source>
        <tissue evidence="15">Whole body</tissue>
    </source>
</reference>
<evidence type="ECO:0000256" key="7">
    <source>
        <dbReference type="ARBA" id="ARBA00044451"/>
    </source>
</evidence>
<dbReference type="CDD" id="cd07035">
    <property type="entry name" value="TPP_PYR_POX_like"/>
    <property type="match status" value="1"/>
</dbReference>
<dbReference type="AlphaFoldDB" id="A0A2J7Q906"/>
<dbReference type="InterPro" id="IPR029061">
    <property type="entry name" value="THDP-binding"/>
</dbReference>
<evidence type="ECO:0000256" key="9">
    <source>
        <dbReference type="ARBA" id="ARBA00044518"/>
    </source>
</evidence>
<sequence>MSSDDVDGNKILAEALVAQGVKYVFGIVGIPVIELSMAIQQAGLHFVGMRNEQAACYAAQAIGYLTKRPGVCLVVSGPGLLHTLGGMANAQMNCWPLLVIGGSCAQDHEGIGGFQECPQVNLARPYCKYSARPPGLTLIPTHVEKAVRLSLYGRPGVSYLDFPGNILAQRVSDSKVVHTAICPEPPLAWPDPALVSQAASLIVRSMRPLVIVGKGAAYAGAEVIVRDFVRTFNLPVLPTPMGKGVVDDNDFHCVSSARTTALQHADTILLLGARLNWILHFGRPPRFDPNVRIIQVDICAEELHNSVPAKVAIHADIGTFTRQLIQQLIGHAWALRYMSPWWGQLNSKSDKNKAVIMKMTQDTRIPLNYYTVFHHIQEAIPKDCIIVSEGANTMDIGRSMLRNRLPKHRLDAGTFGTMGVGPGFAVAAALWCQDYAPDKRVICVEGDSAFGFSGMEIETMFRYNLPIIIIIVNNNGIYSGFDEETFQSIREGGEVTKVTPPTSLSTNVHYERMMEMFNIKGHFCVDIPQLQRALQQSLQVKDVPSIINVMINPSADRKPQNYAWLTESKL</sequence>
<gene>
    <name evidence="15" type="primary">HACL1_2</name>
    <name evidence="15" type="ORF">B7P43_G02038</name>
</gene>
<evidence type="ECO:0000313" key="15">
    <source>
        <dbReference type="EMBL" id="PNF25061.1"/>
    </source>
</evidence>
<keyword evidence="16" id="KW-1185">Reference proteome</keyword>
<comment type="catalytic activity">
    <reaction evidence="8">
        <text>an (R)-2-hydroxy-long-chain-fatty acyl-CoA = a long-chain fatty aldehyde + formyl-CoA</text>
        <dbReference type="Rhea" id="RHEA:67444"/>
        <dbReference type="ChEBI" id="CHEBI:17176"/>
        <dbReference type="ChEBI" id="CHEBI:57376"/>
        <dbReference type="ChEBI" id="CHEBI:170012"/>
        <dbReference type="EC" id="4.1.2.63"/>
    </reaction>
    <physiologicalReaction direction="left-to-right" evidence="8">
        <dbReference type="Rhea" id="RHEA:67445"/>
    </physiologicalReaction>
</comment>
<keyword evidence="4" id="KW-0460">Magnesium</keyword>
<dbReference type="GO" id="GO:0106359">
    <property type="term" value="F:2-hydroxyacyl-CoA lyase activity"/>
    <property type="evidence" value="ECO:0007669"/>
    <property type="project" value="UniProtKB-EC"/>
</dbReference>
<keyword evidence="3" id="KW-0479">Metal-binding</keyword>
<dbReference type="InParanoid" id="A0A2J7Q906"/>
<evidence type="ECO:0000256" key="11">
    <source>
        <dbReference type="RuleBase" id="RU362132"/>
    </source>
</evidence>
<evidence type="ECO:0000256" key="3">
    <source>
        <dbReference type="ARBA" id="ARBA00022723"/>
    </source>
</evidence>
<dbReference type="GO" id="GO:0000287">
    <property type="term" value="F:magnesium ion binding"/>
    <property type="evidence" value="ECO:0007669"/>
    <property type="project" value="InterPro"/>
</dbReference>
<dbReference type="SUPFAM" id="SSF52467">
    <property type="entry name" value="DHS-like NAD/FAD-binding domain"/>
    <property type="match status" value="1"/>
</dbReference>
<organism evidence="15 16">
    <name type="scientific">Cryptotermes secundus</name>
    <dbReference type="NCBI Taxonomy" id="105785"/>
    <lineage>
        <taxon>Eukaryota</taxon>
        <taxon>Metazoa</taxon>
        <taxon>Ecdysozoa</taxon>
        <taxon>Arthropoda</taxon>
        <taxon>Hexapoda</taxon>
        <taxon>Insecta</taxon>
        <taxon>Pterygota</taxon>
        <taxon>Neoptera</taxon>
        <taxon>Polyneoptera</taxon>
        <taxon>Dictyoptera</taxon>
        <taxon>Blattodea</taxon>
        <taxon>Blattoidea</taxon>
        <taxon>Termitoidae</taxon>
        <taxon>Kalotermitidae</taxon>
        <taxon>Cryptotermitinae</taxon>
        <taxon>Cryptotermes</taxon>
    </lineage>
</organism>
<keyword evidence="5 11" id="KW-0786">Thiamine pyrophosphate</keyword>
<dbReference type="GO" id="GO:0030976">
    <property type="term" value="F:thiamine pyrophosphate binding"/>
    <property type="evidence" value="ECO:0007669"/>
    <property type="project" value="InterPro"/>
</dbReference>
<dbReference type="FunCoup" id="A0A2J7Q906">
    <property type="interactions" value="1382"/>
</dbReference>
<evidence type="ECO:0000259" key="14">
    <source>
        <dbReference type="Pfam" id="PF02776"/>
    </source>
</evidence>
<dbReference type="Pfam" id="PF00205">
    <property type="entry name" value="TPP_enzyme_M"/>
    <property type="match status" value="1"/>
</dbReference>
<proteinExistence type="inferred from homology"/>
<dbReference type="Pfam" id="PF02776">
    <property type="entry name" value="TPP_enzyme_N"/>
    <property type="match status" value="1"/>
</dbReference>
<comment type="cofactor">
    <cofactor evidence="1">
        <name>thiamine diphosphate</name>
        <dbReference type="ChEBI" id="CHEBI:58937"/>
    </cofactor>
</comment>
<feature type="domain" description="Thiamine pyrophosphate enzyme TPP-binding" evidence="13">
    <location>
        <begin position="392"/>
        <end position="549"/>
    </location>
</feature>
<comment type="caution">
    <text evidence="15">The sequence shown here is derived from an EMBL/GenBank/DDBJ whole genome shotgun (WGS) entry which is preliminary data.</text>
</comment>
<dbReference type="OrthoDB" id="16262at2759"/>
<dbReference type="FunFam" id="3.40.50.970:FF:000067">
    <property type="entry name" value="2-hydroxyacyl-CoA lyase 1"/>
    <property type="match status" value="1"/>
</dbReference>
<dbReference type="InterPro" id="IPR011766">
    <property type="entry name" value="TPP_enzyme_TPP-bd"/>
</dbReference>
<accession>A0A2J7Q906</accession>
<feature type="domain" description="Thiamine pyrophosphate enzyme central" evidence="12">
    <location>
        <begin position="195"/>
        <end position="324"/>
    </location>
</feature>
<dbReference type="InterPro" id="IPR029035">
    <property type="entry name" value="DHS-like_NAD/FAD-binding_dom"/>
</dbReference>
<protein>
    <recommendedName>
        <fullName evidence="9">2-hydroxyacyl-CoA lyase</fullName>
        <ecNumber evidence="9">4.1.2.63</ecNumber>
    </recommendedName>
</protein>
<feature type="domain" description="Thiamine pyrophosphate enzyme N-terminal TPP-binding" evidence="14">
    <location>
        <begin position="8"/>
        <end position="120"/>
    </location>
</feature>
<dbReference type="Gene3D" id="3.40.50.970">
    <property type="match status" value="2"/>
</dbReference>
<evidence type="ECO:0000259" key="12">
    <source>
        <dbReference type="Pfam" id="PF00205"/>
    </source>
</evidence>
<evidence type="ECO:0000313" key="16">
    <source>
        <dbReference type="Proteomes" id="UP000235965"/>
    </source>
</evidence>
<evidence type="ECO:0000256" key="6">
    <source>
        <dbReference type="ARBA" id="ARBA00023239"/>
    </source>
</evidence>